<organism evidence="4 5">
    <name type="scientific">Xanthomonas campestris pv. papavericola</name>
    <dbReference type="NCBI Taxonomy" id="487881"/>
    <lineage>
        <taxon>Bacteria</taxon>
        <taxon>Pseudomonadati</taxon>
        <taxon>Pseudomonadota</taxon>
        <taxon>Gammaproteobacteria</taxon>
        <taxon>Lysobacterales</taxon>
        <taxon>Lysobacteraceae</taxon>
        <taxon>Xanthomonas</taxon>
    </lineage>
</organism>
<dbReference type="PRINTS" id="PR00081">
    <property type="entry name" value="GDHRDH"/>
</dbReference>
<evidence type="ECO:0000256" key="3">
    <source>
        <dbReference type="RuleBase" id="RU000363"/>
    </source>
</evidence>
<evidence type="ECO:0000256" key="2">
    <source>
        <dbReference type="ARBA" id="ARBA00023002"/>
    </source>
</evidence>
<dbReference type="NCBIfam" id="NF004823">
    <property type="entry name" value="PRK06179.1"/>
    <property type="match status" value="1"/>
</dbReference>
<reference evidence="4" key="2">
    <citation type="submission" date="2024-01" db="EMBL/GenBank/DDBJ databases">
        <title>Long-read genome sequencing of X. campestris pv. papavericola.</title>
        <authorList>
            <person name="Hussain R.M.F."/>
            <person name="Greer S."/>
            <person name="Harrison J."/>
            <person name="Grant M."/>
            <person name="Vicente J."/>
            <person name="Studholme D.J."/>
        </authorList>
    </citation>
    <scope>NUCLEOTIDE SEQUENCE</scope>
    <source>
        <strain evidence="4">NCPPB 2970</strain>
    </source>
</reference>
<dbReference type="SUPFAM" id="SSF51735">
    <property type="entry name" value="NAD(P)-binding Rossmann-fold domains"/>
    <property type="match status" value="1"/>
</dbReference>
<dbReference type="InterPro" id="IPR051911">
    <property type="entry name" value="SDR_oxidoreductase"/>
</dbReference>
<dbReference type="PRINTS" id="PR00080">
    <property type="entry name" value="SDRFAMILY"/>
</dbReference>
<name>A0AAJ3CD11_XANCA</name>
<keyword evidence="2" id="KW-0560">Oxidoreductase</keyword>
<dbReference type="AlphaFoldDB" id="A0AAJ3CD11"/>
<dbReference type="PANTHER" id="PTHR43976:SF16">
    <property type="entry name" value="SHORT-CHAIN DEHYDROGENASE_REDUCTASE FAMILY PROTEIN"/>
    <property type="match status" value="1"/>
</dbReference>
<comment type="similarity">
    <text evidence="1 3">Belongs to the short-chain dehydrogenases/reductases (SDR) family.</text>
</comment>
<dbReference type="Gene3D" id="3.40.50.720">
    <property type="entry name" value="NAD(P)-binding Rossmann-like Domain"/>
    <property type="match status" value="1"/>
</dbReference>
<accession>A0AAJ3CD11</accession>
<dbReference type="PANTHER" id="PTHR43976">
    <property type="entry name" value="SHORT CHAIN DEHYDROGENASE"/>
    <property type="match status" value="1"/>
</dbReference>
<dbReference type="RefSeq" id="WP_228424878.1">
    <property type="nucleotide sequence ID" value="NZ_JAJFNJ020000003.1"/>
</dbReference>
<reference evidence="4" key="1">
    <citation type="submission" date="2021-10" db="EMBL/GenBank/DDBJ databases">
        <authorList>
            <person name="Hussein R."/>
            <person name="Harrison J."/>
            <person name="Studholme D.J."/>
            <person name="Vicente J."/>
            <person name="Grant M."/>
        </authorList>
    </citation>
    <scope>NUCLEOTIDE SEQUENCE</scope>
    <source>
        <strain evidence="4">NCPPB 2970</strain>
    </source>
</reference>
<dbReference type="CDD" id="cd05374">
    <property type="entry name" value="17beta-HSD-like_SDR_c"/>
    <property type="match status" value="1"/>
</dbReference>
<dbReference type="InterPro" id="IPR002347">
    <property type="entry name" value="SDR_fam"/>
</dbReference>
<dbReference type="Pfam" id="PF00106">
    <property type="entry name" value="adh_short"/>
    <property type="match status" value="1"/>
</dbReference>
<comment type="caution">
    <text evidence="4">The sequence shown here is derived from an EMBL/GenBank/DDBJ whole genome shotgun (WGS) entry which is preliminary data.</text>
</comment>
<evidence type="ECO:0000256" key="1">
    <source>
        <dbReference type="ARBA" id="ARBA00006484"/>
    </source>
</evidence>
<proteinExistence type="inferred from homology"/>
<sequence>MNSKIALVTGASSGIGEATAARLANAGYTVYGTSRRGGTSTTAGVQMLALDVTDDASVTAAVDTILRKEGRLDLLVNNAGFSVAPSAAEESSIQQAQSVFDTNFFGTLRMTNAVIGQMRKQGGGRILNIGSVLGLVPIPYAALYVASKHAIEGYTESLDHELRDWGIRVSVIEPAYTRTAFDTNALQPDTPMEIYQAVRTHVAAHIAQVMQKADAPSVVADVVLAAAQDARPKTRYTAGKVARQLSFLRRLLPNRMVGDAVRKDLKLHQVAAVPAAAHAAQAAGVRP</sequence>
<dbReference type="InterPro" id="IPR036291">
    <property type="entry name" value="NAD(P)-bd_dom_sf"/>
</dbReference>
<evidence type="ECO:0000313" key="5">
    <source>
        <dbReference type="Proteomes" id="UP001297361"/>
    </source>
</evidence>
<dbReference type="EMBL" id="JAJFNJ020000003">
    <property type="protein sequence ID" value="MEC3887207.1"/>
    <property type="molecule type" value="Genomic_DNA"/>
</dbReference>
<dbReference type="Proteomes" id="UP001297361">
    <property type="component" value="Unassembled WGS sequence"/>
</dbReference>
<gene>
    <name evidence="4" type="ORF">LLE72_005440</name>
</gene>
<evidence type="ECO:0000313" key="4">
    <source>
        <dbReference type="EMBL" id="MEC3887207.1"/>
    </source>
</evidence>
<protein>
    <submittedName>
        <fullName evidence="4">Oxidoreductase</fullName>
    </submittedName>
</protein>
<dbReference type="GO" id="GO:0016491">
    <property type="term" value="F:oxidoreductase activity"/>
    <property type="evidence" value="ECO:0007669"/>
    <property type="project" value="UniProtKB-KW"/>
</dbReference>